<dbReference type="SUPFAM" id="SSF55729">
    <property type="entry name" value="Acyl-CoA N-acyltransferases (Nat)"/>
    <property type="match status" value="1"/>
</dbReference>
<dbReference type="InterPro" id="IPR000182">
    <property type="entry name" value="GNAT_dom"/>
</dbReference>
<proteinExistence type="predicted"/>
<sequence length="144" mass="15777">MILHVARFADLTPTALYNILRLRVDVFVVEQECVYPDLDGLDLLDTTRHLWFAPPDDPDEPRAYLRLMSGPDGDRIGRVCTAASARGAGLAGRLMAAALNLATPPVSLNAQSYLTGFYGRYGFEAAGEEFLDDGIPHVPMLRKA</sequence>
<dbReference type="Proteomes" id="UP001500218">
    <property type="component" value="Unassembled WGS sequence"/>
</dbReference>
<dbReference type="RefSeq" id="WP_344127855.1">
    <property type="nucleotide sequence ID" value="NZ_BAAALT010000038.1"/>
</dbReference>
<dbReference type="Gene3D" id="3.40.630.30">
    <property type="match status" value="1"/>
</dbReference>
<feature type="domain" description="N-acetyltransferase" evidence="1">
    <location>
        <begin position="6"/>
        <end position="144"/>
    </location>
</feature>
<organism evidence="2 3">
    <name type="scientific">Luedemannella flava</name>
    <dbReference type="NCBI Taxonomy" id="349316"/>
    <lineage>
        <taxon>Bacteria</taxon>
        <taxon>Bacillati</taxon>
        <taxon>Actinomycetota</taxon>
        <taxon>Actinomycetes</taxon>
        <taxon>Micromonosporales</taxon>
        <taxon>Micromonosporaceae</taxon>
        <taxon>Luedemannella</taxon>
    </lineage>
</organism>
<reference evidence="3" key="1">
    <citation type="journal article" date="2019" name="Int. J. Syst. Evol. Microbiol.">
        <title>The Global Catalogue of Microorganisms (GCM) 10K type strain sequencing project: providing services to taxonomists for standard genome sequencing and annotation.</title>
        <authorList>
            <consortium name="The Broad Institute Genomics Platform"/>
            <consortium name="The Broad Institute Genome Sequencing Center for Infectious Disease"/>
            <person name="Wu L."/>
            <person name="Ma J."/>
        </authorList>
    </citation>
    <scope>NUCLEOTIDE SEQUENCE [LARGE SCALE GENOMIC DNA]</scope>
    <source>
        <strain evidence="3">JCM 13250</strain>
    </source>
</reference>
<keyword evidence="3" id="KW-1185">Reference proteome</keyword>
<dbReference type="PROSITE" id="PS51186">
    <property type="entry name" value="GNAT"/>
    <property type="match status" value="1"/>
</dbReference>
<comment type="caution">
    <text evidence="2">The sequence shown here is derived from an EMBL/GenBank/DDBJ whole genome shotgun (WGS) entry which is preliminary data.</text>
</comment>
<dbReference type="EMBL" id="BAAALT010000038">
    <property type="protein sequence ID" value="GAA1794872.1"/>
    <property type="molecule type" value="Genomic_DNA"/>
</dbReference>
<evidence type="ECO:0000313" key="3">
    <source>
        <dbReference type="Proteomes" id="UP001500218"/>
    </source>
</evidence>
<dbReference type="InterPro" id="IPR016181">
    <property type="entry name" value="Acyl_CoA_acyltransferase"/>
</dbReference>
<evidence type="ECO:0000259" key="1">
    <source>
        <dbReference type="PROSITE" id="PS51186"/>
    </source>
</evidence>
<dbReference type="Pfam" id="PF13673">
    <property type="entry name" value="Acetyltransf_10"/>
    <property type="match status" value="1"/>
</dbReference>
<gene>
    <name evidence="2" type="ORF">GCM10009682_15740</name>
</gene>
<name>A0ABP4XXG9_9ACTN</name>
<accession>A0ABP4XXG9</accession>
<evidence type="ECO:0000313" key="2">
    <source>
        <dbReference type="EMBL" id="GAA1794872.1"/>
    </source>
</evidence>
<protein>
    <submittedName>
        <fullName evidence="2">GNAT family N-acetyltransferase</fullName>
    </submittedName>
</protein>